<feature type="compositionally biased region" description="Basic and acidic residues" evidence="1">
    <location>
        <begin position="1"/>
        <end position="21"/>
    </location>
</feature>
<gene>
    <name evidence="2" type="ORF">ABN611_26760</name>
</gene>
<feature type="region of interest" description="Disordered" evidence="1">
    <location>
        <begin position="92"/>
        <end position="123"/>
    </location>
</feature>
<accession>A0AAU7T5M1</accession>
<dbReference type="EMBL" id="CP158165">
    <property type="protein sequence ID" value="XBV22154.1"/>
    <property type="molecule type" value="Genomic_DNA"/>
</dbReference>
<evidence type="ECO:0000313" key="2">
    <source>
        <dbReference type="EMBL" id="XBV22154.1"/>
    </source>
</evidence>
<organism evidence="2">
    <name type="scientific">Kribbella sp. HUAS MG21</name>
    <dbReference type="NCBI Taxonomy" id="3160966"/>
    <lineage>
        <taxon>Bacteria</taxon>
        <taxon>Bacillati</taxon>
        <taxon>Actinomycetota</taxon>
        <taxon>Actinomycetes</taxon>
        <taxon>Propionibacteriales</taxon>
        <taxon>Kribbellaceae</taxon>
        <taxon>Kribbella</taxon>
    </lineage>
</organism>
<sequence>MRKLQEYERKRDLRRTPEPRGRRGRRSARSPRFVVQKHDASSLHYDFRLEADGLRTGHVKVWLDGEKLTGGYALTRVGKGERSRWMLVKMDDEGADRRRKPVKTQPESVVSGRTVEQVAEEAR</sequence>
<reference evidence="2" key="1">
    <citation type="submission" date="2024-06" db="EMBL/GenBank/DDBJ databases">
        <title>Kribbella sp. strain HUAS MG21 genome sequences.</title>
        <authorList>
            <person name="Mo P."/>
        </authorList>
    </citation>
    <scope>NUCLEOTIDE SEQUENCE</scope>
    <source>
        <strain evidence="2">HUAS MG21</strain>
    </source>
</reference>
<dbReference type="RefSeq" id="WP_350275000.1">
    <property type="nucleotide sequence ID" value="NZ_CP158165.1"/>
</dbReference>
<evidence type="ECO:0008006" key="3">
    <source>
        <dbReference type="Google" id="ProtNLM"/>
    </source>
</evidence>
<feature type="region of interest" description="Disordered" evidence="1">
    <location>
        <begin position="1"/>
        <end position="35"/>
    </location>
</feature>
<proteinExistence type="predicted"/>
<dbReference type="AlphaFoldDB" id="A0AAU7T5M1"/>
<evidence type="ECO:0000256" key="1">
    <source>
        <dbReference type="SAM" id="MobiDB-lite"/>
    </source>
</evidence>
<protein>
    <recommendedName>
        <fullName evidence="3">DNA ligase D 3'-phosphoesterase domain-containing protein</fullName>
    </recommendedName>
</protein>
<name>A0AAU7T5M1_9ACTN</name>